<dbReference type="EMBL" id="FLUL01000001">
    <property type="protein sequence ID" value="SBW00223.1"/>
    <property type="molecule type" value="Genomic_DNA"/>
</dbReference>
<dbReference type="PROSITE" id="PS51257">
    <property type="entry name" value="PROKAR_LIPOPROTEIN"/>
    <property type="match status" value="1"/>
</dbReference>
<organism evidence="2">
    <name type="scientific">uncultured Dysgonomonas sp</name>
    <dbReference type="NCBI Taxonomy" id="206096"/>
    <lineage>
        <taxon>Bacteria</taxon>
        <taxon>Pseudomonadati</taxon>
        <taxon>Bacteroidota</taxon>
        <taxon>Bacteroidia</taxon>
        <taxon>Bacteroidales</taxon>
        <taxon>Dysgonomonadaceae</taxon>
        <taxon>Dysgonomonas</taxon>
        <taxon>environmental samples</taxon>
    </lineage>
</organism>
<feature type="signal peptide" evidence="1">
    <location>
        <begin position="1"/>
        <end position="21"/>
    </location>
</feature>
<name>A0A212JLA1_9BACT</name>
<reference evidence="2" key="1">
    <citation type="submission" date="2016-04" db="EMBL/GenBank/DDBJ databases">
        <authorList>
            <person name="Evans L.H."/>
            <person name="Alamgir A."/>
            <person name="Owens N."/>
            <person name="Weber N.D."/>
            <person name="Virtaneva K."/>
            <person name="Barbian K."/>
            <person name="Babar A."/>
            <person name="Rosenke K."/>
        </authorList>
    </citation>
    <scope>NUCLEOTIDE SEQUENCE</scope>
    <source>
        <strain evidence="2">86-2</strain>
    </source>
</reference>
<gene>
    <name evidence="2" type="ORF">KL86DYS2_11811</name>
</gene>
<evidence type="ECO:0000313" key="2">
    <source>
        <dbReference type="EMBL" id="SBW00223.1"/>
    </source>
</evidence>
<proteinExistence type="predicted"/>
<dbReference type="InterPro" id="IPR032618">
    <property type="entry name" value="DUF4884"/>
</dbReference>
<protein>
    <recommendedName>
        <fullName evidence="3">DUF4884 domain-containing protein</fullName>
    </recommendedName>
</protein>
<dbReference type="Pfam" id="PF16225">
    <property type="entry name" value="DUF4884"/>
    <property type="match status" value="1"/>
</dbReference>
<accession>A0A212JLA1</accession>
<evidence type="ECO:0000256" key="1">
    <source>
        <dbReference type="SAM" id="SignalP"/>
    </source>
</evidence>
<evidence type="ECO:0008006" key="3">
    <source>
        <dbReference type="Google" id="ProtNLM"/>
    </source>
</evidence>
<dbReference type="RefSeq" id="WP_296949290.1">
    <property type="nucleotide sequence ID" value="NZ_LT599021.1"/>
</dbReference>
<feature type="chain" id="PRO_5012826651" description="DUF4884 domain-containing protein" evidence="1">
    <location>
        <begin position="22"/>
        <end position="91"/>
    </location>
</feature>
<sequence length="91" mass="10240">MKALFGLFGLILAFSFQSCYSGRPLVEAPSQNNKTYEVSYLFEHDGCKVYRFYDKGNCVYFTNCKGNITAINTDSTKNTVQTVIDADLTLK</sequence>
<keyword evidence="1" id="KW-0732">Signal</keyword>
<dbReference type="AlphaFoldDB" id="A0A212JLA1"/>